<dbReference type="InterPro" id="IPR010445">
    <property type="entry name" value="LapA_dom"/>
</dbReference>
<keyword evidence="4 6" id="KW-0472">Membrane</keyword>
<feature type="compositionally biased region" description="Basic and acidic residues" evidence="5">
    <location>
        <begin position="98"/>
        <end position="114"/>
    </location>
</feature>
<evidence type="ECO:0000256" key="1">
    <source>
        <dbReference type="ARBA" id="ARBA00022475"/>
    </source>
</evidence>
<protein>
    <submittedName>
        <fullName evidence="8">DUF1049 domain-containing protein</fullName>
    </submittedName>
</protein>
<feature type="region of interest" description="Disordered" evidence="5">
    <location>
        <begin position="68"/>
        <end position="120"/>
    </location>
</feature>
<comment type="caution">
    <text evidence="8">The sequence shown here is derived from an EMBL/GenBank/DDBJ whole genome shotgun (WGS) entry which is preliminary data.</text>
</comment>
<evidence type="ECO:0000256" key="6">
    <source>
        <dbReference type="SAM" id="Phobius"/>
    </source>
</evidence>
<organism evidence="8 9">
    <name type="scientific">Metabacillus mangrovi</name>
    <dbReference type="NCBI Taxonomy" id="1491830"/>
    <lineage>
        <taxon>Bacteria</taxon>
        <taxon>Bacillati</taxon>
        <taxon>Bacillota</taxon>
        <taxon>Bacilli</taxon>
        <taxon>Bacillales</taxon>
        <taxon>Bacillaceae</taxon>
        <taxon>Metabacillus</taxon>
    </lineage>
</organism>
<dbReference type="PANTHER" id="PTHR41335:SF1">
    <property type="entry name" value="MEMBRANE PROTEIN"/>
    <property type="match status" value="1"/>
</dbReference>
<sequence length="120" mass="13637">MNKSFSLLLVIFFALIVAIFAVMNVEPVEVNYLFGEAQWPLILIVLASVLIGALMVGFTGMNRTRSLKKENKTLRKQLEERPVKHEEPLAKSGQPEKAVPHTDEPDHTLPSRTERKQRKD</sequence>
<dbReference type="RefSeq" id="WP_162356424.1">
    <property type="nucleotide sequence ID" value="NZ_WMIB01000001.1"/>
</dbReference>
<feature type="transmembrane region" description="Helical" evidence="6">
    <location>
        <begin position="37"/>
        <end position="59"/>
    </location>
</feature>
<dbReference type="Proteomes" id="UP000434639">
    <property type="component" value="Unassembled WGS sequence"/>
</dbReference>
<dbReference type="Pfam" id="PF06305">
    <property type="entry name" value="LapA_dom"/>
    <property type="match status" value="1"/>
</dbReference>
<evidence type="ECO:0000259" key="7">
    <source>
        <dbReference type="Pfam" id="PF06305"/>
    </source>
</evidence>
<proteinExistence type="predicted"/>
<dbReference type="EMBL" id="WMIB01000001">
    <property type="protein sequence ID" value="MTH52547.1"/>
    <property type="molecule type" value="Genomic_DNA"/>
</dbReference>
<reference evidence="8 9" key="1">
    <citation type="journal article" date="2017" name="Int. J. Syst. Evol. Microbiol.">
        <title>Bacillus mangrovi sp. nov., isolated from a sediment sample from a mangrove forest.</title>
        <authorList>
            <person name="Gupta V."/>
            <person name="Singh P.K."/>
            <person name="Korpole S."/>
            <person name="Tanuku N.R.S."/>
            <person name="Pinnaka A.K."/>
        </authorList>
    </citation>
    <scope>NUCLEOTIDE SEQUENCE [LARGE SCALE GENOMIC DNA]</scope>
    <source>
        <strain evidence="8 9">KCTC 33872</strain>
    </source>
</reference>
<evidence type="ECO:0000313" key="8">
    <source>
        <dbReference type="EMBL" id="MTH52547.1"/>
    </source>
</evidence>
<dbReference type="GO" id="GO:0005886">
    <property type="term" value="C:plasma membrane"/>
    <property type="evidence" value="ECO:0007669"/>
    <property type="project" value="InterPro"/>
</dbReference>
<feature type="compositionally biased region" description="Basic and acidic residues" evidence="5">
    <location>
        <begin position="68"/>
        <end position="89"/>
    </location>
</feature>
<gene>
    <name evidence="8" type="ORF">GKZ89_03940</name>
</gene>
<keyword evidence="3 6" id="KW-1133">Transmembrane helix</keyword>
<feature type="domain" description="Lipopolysaccharide assembly protein A" evidence="7">
    <location>
        <begin position="24"/>
        <end position="80"/>
    </location>
</feature>
<evidence type="ECO:0000256" key="2">
    <source>
        <dbReference type="ARBA" id="ARBA00022692"/>
    </source>
</evidence>
<dbReference type="PANTHER" id="PTHR41335">
    <property type="entry name" value="MEMBRANE PROTEIN-RELATED"/>
    <property type="match status" value="1"/>
</dbReference>
<keyword evidence="9" id="KW-1185">Reference proteome</keyword>
<name>A0A7X2S2L8_9BACI</name>
<evidence type="ECO:0000256" key="4">
    <source>
        <dbReference type="ARBA" id="ARBA00023136"/>
    </source>
</evidence>
<accession>A0A7X2S2L8</accession>
<dbReference type="AlphaFoldDB" id="A0A7X2S2L8"/>
<evidence type="ECO:0000313" key="9">
    <source>
        <dbReference type="Proteomes" id="UP000434639"/>
    </source>
</evidence>
<evidence type="ECO:0000256" key="5">
    <source>
        <dbReference type="SAM" id="MobiDB-lite"/>
    </source>
</evidence>
<evidence type="ECO:0000256" key="3">
    <source>
        <dbReference type="ARBA" id="ARBA00022989"/>
    </source>
</evidence>
<keyword evidence="2 6" id="KW-0812">Transmembrane</keyword>
<keyword evidence="1" id="KW-1003">Cell membrane</keyword>